<comment type="caution">
    <text evidence="3">The sequence shown here is derived from an EMBL/GenBank/DDBJ whole genome shotgun (WGS) entry which is preliminary data.</text>
</comment>
<accession>A0ABN3UID4</accession>
<dbReference type="InterPro" id="IPR050267">
    <property type="entry name" value="Anti-sigma-factor_SerPK"/>
</dbReference>
<evidence type="ECO:0000259" key="2">
    <source>
        <dbReference type="Pfam" id="PF13581"/>
    </source>
</evidence>
<evidence type="ECO:0000313" key="3">
    <source>
        <dbReference type="EMBL" id="GAA2733436.1"/>
    </source>
</evidence>
<feature type="domain" description="Histidine kinase/HSP90-like ATPase" evidence="2">
    <location>
        <begin position="17"/>
        <end position="144"/>
    </location>
</feature>
<evidence type="ECO:0000256" key="1">
    <source>
        <dbReference type="ARBA" id="ARBA00022527"/>
    </source>
</evidence>
<proteinExistence type="predicted"/>
<sequence length="147" mass="15179">MTSGLKASGELRMGMAASPASAGLAWTLVGQRLLSWGLGEDARYDAHLILAELVANAVAVTPVGGSITLHCRRDADGVVLGIADSCPGLPRDPPPVVELELEDLDLSEESFDDNGGWGLTLVAALSADCGVTPLDSGGKVVWARLRS</sequence>
<keyword evidence="1" id="KW-0418">Kinase</keyword>
<dbReference type="InterPro" id="IPR036890">
    <property type="entry name" value="HATPase_C_sf"/>
</dbReference>
<name>A0ABN3UID4_9ACTN</name>
<dbReference type="Gene3D" id="3.30.565.10">
    <property type="entry name" value="Histidine kinase-like ATPase, C-terminal domain"/>
    <property type="match status" value="1"/>
</dbReference>
<dbReference type="PANTHER" id="PTHR35526:SF3">
    <property type="entry name" value="ANTI-SIGMA-F FACTOR RSBW"/>
    <property type="match status" value="1"/>
</dbReference>
<evidence type="ECO:0000313" key="4">
    <source>
        <dbReference type="Proteomes" id="UP001501842"/>
    </source>
</evidence>
<dbReference type="RefSeq" id="WP_344454037.1">
    <property type="nucleotide sequence ID" value="NZ_BAAATZ010000025.1"/>
</dbReference>
<dbReference type="PANTHER" id="PTHR35526">
    <property type="entry name" value="ANTI-SIGMA-F FACTOR RSBW-RELATED"/>
    <property type="match status" value="1"/>
</dbReference>
<dbReference type="CDD" id="cd16936">
    <property type="entry name" value="HATPase_RsbW-like"/>
    <property type="match status" value="1"/>
</dbReference>
<dbReference type="SUPFAM" id="SSF55874">
    <property type="entry name" value="ATPase domain of HSP90 chaperone/DNA topoisomerase II/histidine kinase"/>
    <property type="match status" value="1"/>
</dbReference>
<dbReference type="EMBL" id="BAAATZ010000025">
    <property type="protein sequence ID" value="GAA2733436.1"/>
    <property type="molecule type" value="Genomic_DNA"/>
</dbReference>
<keyword evidence="1" id="KW-0723">Serine/threonine-protein kinase</keyword>
<reference evidence="3 4" key="1">
    <citation type="journal article" date="2019" name="Int. J. Syst. Evol. Microbiol.">
        <title>The Global Catalogue of Microorganisms (GCM) 10K type strain sequencing project: providing services to taxonomists for standard genome sequencing and annotation.</title>
        <authorList>
            <consortium name="The Broad Institute Genomics Platform"/>
            <consortium name="The Broad Institute Genome Sequencing Center for Infectious Disease"/>
            <person name="Wu L."/>
            <person name="Ma J."/>
        </authorList>
    </citation>
    <scope>NUCLEOTIDE SEQUENCE [LARGE SCALE GENOMIC DNA]</scope>
    <source>
        <strain evidence="3 4">JCM 8201</strain>
    </source>
</reference>
<keyword evidence="4" id="KW-1185">Reference proteome</keyword>
<keyword evidence="1" id="KW-0808">Transferase</keyword>
<protein>
    <recommendedName>
        <fullName evidence="2">Histidine kinase/HSP90-like ATPase domain-containing protein</fullName>
    </recommendedName>
</protein>
<dbReference type="InterPro" id="IPR003594">
    <property type="entry name" value="HATPase_dom"/>
</dbReference>
<dbReference type="Pfam" id="PF13581">
    <property type="entry name" value="HATPase_c_2"/>
    <property type="match status" value="1"/>
</dbReference>
<gene>
    <name evidence="3" type="ORF">GCM10010439_53470</name>
</gene>
<organism evidence="3 4">
    <name type="scientific">Actinocorallia aurantiaca</name>
    <dbReference type="NCBI Taxonomy" id="46204"/>
    <lineage>
        <taxon>Bacteria</taxon>
        <taxon>Bacillati</taxon>
        <taxon>Actinomycetota</taxon>
        <taxon>Actinomycetes</taxon>
        <taxon>Streptosporangiales</taxon>
        <taxon>Thermomonosporaceae</taxon>
        <taxon>Actinocorallia</taxon>
    </lineage>
</organism>
<dbReference type="Proteomes" id="UP001501842">
    <property type="component" value="Unassembled WGS sequence"/>
</dbReference>